<evidence type="ECO:0000313" key="2">
    <source>
        <dbReference type="EMBL" id="KAJ8897086.1"/>
    </source>
</evidence>
<sequence>MEMFCLPSVGNEPKNLELTVQHANLYTIELAAEILQQRASVVNLPLATADRRSRHGYEVLVVQRCRVDRCPGGRRGRGTRTSSSAFVAIVLKCRRLFRCCMHLRPETSPPRSLNTAVEIEGMPSAEIKRTSSQVVSPIQPIHSPPGCMQLALLSVPDSVALELPRPSVSGLDMDGHCSGRKLQTAQKDCTLVQYLAHRDNDVCDGRAWVVLSVSPFWGKYVPEISEKTRRPAASSCTLPTCENQGLIWPGIELGSPWWEESGLTTIPPWPRECLIADMYTLARPGVGQRSRRKLLYAPDVVALVWRGRWVCWGELATPTPRHSPVTWEITACLTCPKWDLEIFSATRDRSFFVTRSVPRIPRSLSAFACNETRNELAMRLVLRRHEVRDLLGSDVSRVKVNGQGPSHMGQRWRMGDVTVTGRLRLRCQVPAAVAEWLDCSPPIMANRVQSRPGHSLNFASGNLPDSSATLFGRAVESPKLVEGGGVLEEGDGHVIFPLGTPAQRGIGWDERPSPAAAINAGGRQPGSKARAVANAAALREGGKICEIVLFAVRRRTKPLTRSEAGCEVSGIDRNQSIFRNIAGVRETSRMDWNDTIIVLLSLGLLCCQAHNALAAVIIGGSQYDISLPRIMEEAMRFFLECNRFRYLRCYLITESTSFPQQTSLAEIAMALHPEMEFPELDNYAETRRPSMWAYPPSDWLSETMGKCHMSDWILHASRLRALPAAHWLRALQHFPVDAGLAHALIPPCSRLCSLTGSCWRLDLRNTRLPSRRSVFVSRWANRMGNVAVVAVGWWVFSDLFCFPHSCIPPLLHIDLIPPLPVLRISLSHAGMEGRGETGDPREKRSNSGIVRHDSHMRKSMRDPVCHSARIVVCFVDRWDDSEHTANMKTNYSLDICVVLLKTNTQMCCIEPSYRLHTNNIQGHHFKSHSYTLHNDNSALQFRALCLVAMANLVCVIVSSLSLPHFYARHAKYLHSDCIIRCHKCWRLASPDAIVRATATAQPATADISDGPTKYLDDLWTRVLSVATGDAAAFHKGMFTNRDLYLAERAPLPTLGIGRL</sequence>
<keyword evidence="3" id="KW-1185">Reference proteome</keyword>
<feature type="region of interest" description="Disordered" evidence="1">
    <location>
        <begin position="831"/>
        <end position="853"/>
    </location>
</feature>
<comment type="caution">
    <text evidence="2">The sequence shown here is derived from an EMBL/GenBank/DDBJ whole genome shotgun (WGS) entry which is preliminary data.</text>
</comment>
<reference evidence="2 3" key="1">
    <citation type="submission" date="2023-02" db="EMBL/GenBank/DDBJ databases">
        <title>LHISI_Scaffold_Assembly.</title>
        <authorList>
            <person name="Stuart O.P."/>
            <person name="Cleave R."/>
            <person name="Magrath M.J.L."/>
            <person name="Mikheyev A.S."/>
        </authorList>
    </citation>
    <scope>NUCLEOTIDE SEQUENCE [LARGE SCALE GENOMIC DNA]</scope>
    <source>
        <strain evidence="2">Daus_M_001</strain>
        <tissue evidence="2">Leg muscle</tissue>
    </source>
</reference>
<gene>
    <name evidence="2" type="ORF">PR048_002432</name>
</gene>
<dbReference type="Proteomes" id="UP001159363">
    <property type="component" value="Chromosome 1"/>
</dbReference>
<proteinExistence type="predicted"/>
<organism evidence="2 3">
    <name type="scientific">Dryococelus australis</name>
    <dbReference type="NCBI Taxonomy" id="614101"/>
    <lineage>
        <taxon>Eukaryota</taxon>
        <taxon>Metazoa</taxon>
        <taxon>Ecdysozoa</taxon>
        <taxon>Arthropoda</taxon>
        <taxon>Hexapoda</taxon>
        <taxon>Insecta</taxon>
        <taxon>Pterygota</taxon>
        <taxon>Neoptera</taxon>
        <taxon>Polyneoptera</taxon>
        <taxon>Phasmatodea</taxon>
        <taxon>Verophasmatodea</taxon>
        <taxon>Anareolatae</taxon>
        <taxon>Phasmatidae</taxon>
        <taxon>Eurycanthinae</taxon>
        <taxon>Dryococelus</taxon>
    </lineage>
</organism>
<evidence type="ECO:0000313" key="3">
    <source>
        <dbReference type="Proteomes" id="UP001159363"/>
    </source>
</evidence>
<evidence type="ECO:0000256" key="1">
    <source>
        <dbReference type="SAM" id="MobiDB-lite"/>
    </source>
</evidence>
<dbReference type="EMBL" id="JARBHB010000001">
    <property type="protein sequence ID" value="KAJ8897086.1"/>
    <property type="molecule type" value="Genomic_DNA"/>
</dbReference>
<accession>A0ABQ9IKB8</accession>
<protein>
    <submittedName>
        <fullName evidence="2">Uncharacterized protein</fullName>
    </submittedName>
</protein>
<name>A0ABQ9IKB8_9NEOP</name>